<proteinExistence type="predicted"/>
<accession>A0A8H3TUN4</accession>
<feature type="compositionally biased region" description="Polar residues" evidence="1">
    <location>
        <begin position="1"/>
        <end position="13"/>
    </location>
</feature>
<feature type="region of interest" description="Disordered" evidence="1">
    <location>
        <begin position="57"/>
        <end position="132"/>
    </location>
</feature>
<feature type="compositionally biased region" description="Low complexity" evidence="1">
    <location>
        <begin position="103"/>
        <end position="116"/>
    </location>
</feature>
<protein>
    <submittedName>
        <fullName evidence="2">Uncharacterized protein</fullName>
    </submittedName>
</protein>
<name>A0A8H3TUN4_9TREE</name>
<feature type="compositionally biased region" description="Polar residues" evidence="1">
    <location>
        <begin position="73"/>
        <end position="85"/>
    </location>
</feature>
<dbReference type="EMBL" id="BLZA01000018">
    <property type="protein sequence ID" value="GHJ86479.1"/>
    <property type="molecule type" value="Genomic_DNA"/>
</dbReference>
<dbReference type="AlphaFoldDB" id="A0A8H3TUN4"/>
<organism evidence="2 3">
    <name type="scientific">Naganishia liquefaciens</name>
    <dbReference type="NCBI Taxonomy" id="104408"/>
    <lineage>
        <taxon>Eukaryota</taxon>
        <taxon>Fungi</taxon>
        <taxon>Dikarya</taxon>
        <taxon>Basidiomycota</taxon>
        <taxon>Agaricomycotina</taxon>
        <taxon>Tremellomycetes</taxon>
        <taxon>Filobasidiales</taxon>
        <taxon>Filobasidiaceae</taxon>
        <taxon>Naganishia</taxon>
    </lineage>
</organism>
<evidence type="ECO:0000256" key="1">
    <source>
        <dbReference type="SAM" id="MobiDB-lite"/>
    </source>
</evidence>
<feature type="compositionally biased region" description="Basic and acidic residues" evidence="1">
    <location>
        <begin position="117"/>
        <end position="132"/>
    </location>
</feature>
<dbReference type="Proteomes" id="UP000620104">
    <property type="component" value="Unassembled WGS sequence"/>
</dbReference>
<keyword evidence="3" id="KW-1185">Reference proteome</keyword>
<evidence type="ECO:0000313" key="3">
    <source>
        <dbReference type="Proteomes" id="UP000620104"/>
    </source>
</evidence>
<sequence length="132" mass="14063">MILPTDQSATAANSAPPAYTSAEAPAPRYSPKKDYGKAFAELQGRFGYDGVAPILISSDQKPKAPKMSKNRSDSNSSTESDNKSFVKNLKRFVSRSPTPPKQSPASAKSSSCAKPSQDVKVEAHMEKQTAGV</sequence>
<gene>
    <name evidence="2" type="ORF">NliqN6_2881</name>
</gene>
<evidence type="ECO:0000313" key="2">
    <source>
        <dbReference type="EMBL" id="GHJ86479.1"/>
    </source>
</evidence>
<comment type="caution">
    <text evidence="2">The sequence shown here is derived from an EMBL/GenBank/DDBJ whole genome shotgun (WGS) entry which is preliminary data.</text>
</comment>
<feature type="region of interest" description="Disordered" evidence="1">
    <location>
        <begin position="1"/>
        <end position="33"/>
    </location>
</feature>
<reference evidence="2" key="1">
    <citation type="submission" date="2020-07" db="EMBL/GenBank/DDBJ databases">
        <title>Draft Genome Sequence of a Deep-Sea Yeast, Naganishia (Cryptococcus) liquefaciens strain N6.</title>
        <authorList>
            <person name="Han Y.W."/>
            <person name="Kajitani R."/>
            <person name="Morimoto H."/>
            <person name="Parhat M."/>
            <person name="Tsubouchi H."/>
            <person name="Bakenova O."/>
            <person name="Ogata M."/>
            <person name="Argunhan B."/>
            <person name="Aoki R."/>
            <person name="Kajiwara S."/>
            <person name="Itoh T."/>
            <person name="Iwasaki H."/>
        </authorList>
    </citation>
    <scope>NUCLEOTIDE SEQUENCE</scope>
    <source>
        <strain evidence="2">N6</strain>
    </source>
</reference>
<dbReference type="OrthoDB" id="10592193at2759"/>